<protein>
    <submittedName>
        <fullName evidence="9">Carbohydrate ABC transporter membrane protein 1 (CUT1 family)</fullName>
    </submittedName>
</protein>
<dbReference type="Gene3D" id="1.10.3720.10">
    <property type="entry name" value="MetI-like"/>
    <property type="match status" value="1"/>
</dbReference>
<evidence type="ECO:0000313" key="10">
    <source>
        <dbReference type="Proteomes" id="UP000246635"/>
    </source>
</evidence>
<organism evidence="9 10">
    <name type="scientific">Paenibacillus cellulosilyticus</name>
    <dbReference type="NCBI Taxonomy" id="375489"/>
    <lineage>
        <taxon>Bacteria</taxon>
        <taxon>Bacillati</taxon>
        <taxon>Bacillota</taxon>
        <taxon>Bacilli</taxon>
        <taxon>Bacillales</taxon>
        <taxon>Paenibacillaceae</taxon>
        <taxon>Paenibacillus</taxon>
    </lineage>
</organism>
<keyword evidence="4 7" id="KW-0812">Transmembrane</keyword>
<accession>A0A2V2YQN3</accession>
<dbReference type="Pfam" id="PF00528">
    <property type="entry name" value="BPD_transp_1"/>
    <property type="match status" value="1"/>
</dbReference>
<evidence type="ECO:0000256" key="2">
    <source>
        <dbReference type="ARBA" id="ARBA00022448"/>
    </source>
</evidence>
<feature type="transmembrane region" description="Helical" evidence="7">
    <location>
        <begin position="202"/>
        <end position="222"/>
    </location>
</feature>
<dbReference type="GO" id="GO:0055085">
    <property type="term" value="P:transmembrane transport"/>
    <property type="evidence" value="ECO:0007669"/>
    <property type="project" value="InterPro"/>
</dbReference>
<evidence type="ECO:0000313" key="9">
    <source>
        <dbReference type="EMBL" id="PWV99316.1"/>
    </source>
</evidence>
<keyword evidence="6 7" id="KW-0472">Membrane</keyword>
<feature type="transmembrane region" description="Helical" evidence="7">
    <location>
        <begin position="254"/>
        <end position="275"/>
    </location>
</feature>
<keyword evidence="2 7" id="KW-0813">Transport</keyword>
<evidence type="ECO:0000256" key="7">
    <source>
        <dbReference type="RuleBase" id="RU363032"/>
    </source>
</evidence>
<evidence type="ECO:0000259" key="8">
    <source>
        <dbReference type="PROSITE" id="PS50928"/>
    </source>
</evidence>
<dbReference type="RefSeq" id="WP_342770000.1">
    <property type="nucleotide sequence ID" value="NZ_CP054612.1"/>
</dbReference>
<keyword evidence="10" id="KW-1185">Reference proteome</keyword>
<reference evidence="9 10" key="1">
    <citation type="submission" date="2018-05" db="EMBL/GenBank/DDBJ databases">
        <title>Genomic Encyclopedia of Type Strains, Phase III (KMG-III): the genomes of soil and plant-associated and newly described type strains.</title>
        <authorList>
            <person name="Whitman W."/>
        </authorList>
    </citation>
    <scope>NUCLEOTIDE SEQUENCE [LARGE SCALE GENOMIC DNA]</scope>
    <source>
        <strain evidence="9 10">CECT 5696</strain>
    </source>
</reference>
<evidence type="ECO:0000256" key="3">
    <source>
        <dbReference type="ARBA" id="ARBA00022475"/>
    </source>
</evidence>
<dbReference type="GO" id="GO:0005886">
    <property type="term" value="C:plasma membrane"/>
    <property type="evidence" value="ECO:0007669"/>
    <property type="project" value="UniProtKB-SubCell"/>
</dbReference>
<proteinExistence type="inferred from homology"/>
<dbReference type="InterPro" id="IPR000515">
    <property type="entry name" value="MetI-like"/>
</dbReference>
<comment type="similarity">
    <text evidence="7">Belongs to the binding-protein-dependent transport system permease family.</text>
</comment>
<dbReference type="PANTHER" id="PTHR43227">
    <property type="entry name" value="BLL4140 PROTEIN"/>
    <property type="match status" value="1"/>
</dbReference>
<dbReference type="EMBL" id="QGTQ01000015">
    <property type="protein sequence ID" value="PWV99316.1"/>
    <property type="molecule type" value="Genomic_DNA"/>
</dbReference>
<evidence type="ECO:0000256" key="6">
    <source>
        <dbReference type="ARBA" id="ARBA00023136"/>
    </source>
</evidence>
<dbReference type="InterPro" id="IPR050809">
    <property type="entry name" value="UgpAE/MalFG_permease"/>
</dbReference>
<dbReference type="SUPFAM" id="SSF161098">
    <property type="entry name" value="MetI-like"/>
    <property type="match status" value="1"/>
</dbReference>
<evidence type="ECO:0000256" key="1">
    <source>
        <dbReference type="ARBA" id="ARBA00004651"/>
    </source>
</evidence>
<dbReference type="PROSITE" id="PS50928">
    <property type="entry name" value="ABC_TM1"/>
    <property type="match status" value="1"/>
</dbReference>
<dbReference type="CDD" id="cd06261">
    <property type="entry name" value="TM_PBP2"/>
    <property type="match status" value="1"/>
</dbReference>
<dbReference type="PANTHER" id="PTHR43227:SF11">
    <property type="entry name" value="BLL4140 PROTEIN"/>
    <property type="match status" value="1"/>
</dbReference>
<dbReference type="Proteomes" id="UP000246635">
    <property type="component" value="Unassembled WGS sequence"/>
</dbReference>
<evidence type="ECO:0000256" key="5">
    <source>
        <dbReference type="ARBA" id="ARBA00022989"/>
    </source>
</evidence>
<keyword evidence="5 7" id="KW-1133">Transmembrane helix</keyword>
<sequence>MYLLFLPVLIYFVIFHYWPMYGLQIAFKEYSAIRGIGGSPWTGWTHFERFYQSSQFWIIIKNTVLINVYELLVAFPIPILFALLLNQIGNERFKKTVQTITYAPHFISIVVVVGMLHIFLSPRTGMLNHLLVLFGAEPVFFMGSEGWFKSIFVFSGVWQNMGWSSIVYVAALSGVNPDMHEAAVMDGASKLQRIMRIDLPSIQPIIVILLIMNIGSFMSVGFEKIYLMQNALNLDASEVIQTYVYKTGLLGAQFSYSTAIGLVNAVINFMLLAAVNQVAKKYKQTSLW</sequence>
<feature type="transmembrane region" description="Helical" evidence="7">
    <location>
        <begin position="6"/>
        <end position="27"/>
    </location>
</feature>
<comment type="subcellular location">
    <subcellularLocation>
        <location evidence="1 7">Cell membrane</location>
        <topology evidence="1 7">Multi-pass membrane protein</topology>
    </subcellularLocation>
</comment>
<dbReference type="AlphaFoldDB" id="A0A2V2YQN3"/>
<feature type="domain" description="ABC transmembrane type-1" evidence="8">
    <location>
        <begin position="60"/>
        <end position="275"/>
    </location>
</feature>
<gene>
    <name evidence="9" type="ORF">DFQ01_11532</name>
</gene>
<feature type="transmembrane region" description="Helical" evidence="7">
    <location>
        <begin position="64"/>
        <end position="88"/>
    </location>
</feature>
<evidence type="ECO:0000256" key="4">
    <source>
        <dbReference type="ARBA" id="ARBA00022692"/>
    </source>
</evidence>
<feature type="transmembrane region" description="Helical" evidence="7">
    <location>
        <begin position="100"/>
        <end position="120"/>
    </location>
</feature>
<name>A0A2V2YQN3_9BACL</name>
<keyword evidence="3" id="KW-1003">Cell membrane</keyword>
<comment type="caution">
    <text evidence="9">The sequence shown here is derived from an EMBL/GenBank/DDBJ whole genome shotgun (WGS) entry which is preliminary data.</text>
</comment>
<dbReference type="InterPro" id="IPR035906">
    <property type="entry name" value="MetI-like_sf"/>
</dbReference>